<dbReference type="GO" id="GO:0030570">
    <property type="term" value="F:pectate lyase activity"/>
    <property type="evidence" value="ECO:0007669"/>
    <property type="project" value="InterPro"/>
</dbReference>
<dbReference type="Gene3D" id="2.160.20.10">
    <property type="entry name" value="Single-stranded right-handed beta-helix, Pectin lyase-like"/>
    <property type="match status" value="1"/>
</dbReference>
<sequence length="160" mass="17477">MPPRQSSLSCQTGNPINGCWRCDTNWEANSQCLADCGIGIGARALGGKGGQIYMVMDSLDNDAVNPTLGTLWFAVIQEEPLWIICFENILIKLKQGLIFNIFETLDGRGATVHIVGSGCITLQYISNVIIHNIYVHHCIPSGDTNVKSSPMHFQLLLSSL</sequence>
<dbReference type="InterPro" id="IPR012334">
    <property type="entry name" value="Pectin_lyas_fold"/>
</dbReference>
<evidence type="ECO:0000313" key="2">
    <source>
        <dbReference type="EMBL" id="KAJ4959344.1"/>
    </source>
</evidence>
<comment type="caution">
    <text evidence="2">The sequence shown here is derived from an EMBL/GenBank/DDBJ whole genome shotgun (WGS) entry which is preliminary data.</text>
</comment>
<dbReference type="OrthoDB" id="1637350at2759"/>
<evidence type="ECO:0000256" key="1">
    <source>
        <dbReference type="ARBA" id="ARBA00022729"/>
    </source>
</evidence>
<name>A0A9Q0K0H9_9MAGN</name>
<dbReference type="SUPFAM" id="SSF51126">
    <property type="entry name" value="Pectin lyase-like"/>
    <property type="match status" value="1"/>
</dbReference>
<keyword evidence="3" id="KW-1185">Reference proteome</keyword>
<accession>A0A9Q0K0H9</accession>
<dbReference type="InterPro" id="IPR045032">
    <property type="entry name" value="PEL"/>
</dbReference>
<dbReference type="InterPro" id="IPR011050">
    <property type="entry name" value="Pectin_lyase_fold/virulence"/>
</dbReference>
<dbReference type="PRINTS" id="PR00807">
    <property type="entry name" value="AMBALLERGEN"/>
</dbReference>
<reference evidence="2" key="1">
    <citation type="journal article" date="2023" name="Plant J.">
        <title>The genome of the king protea, Protea cynaroides.</title>
        <authorList>
            <person name="Chang J."/>
            <person name="Duong T.A."/>
            <person name="Schoeman C."/>
            <person name="Ma X."/>
            <person name="Roodt D."/>
            <person name="Barker N."/>
            <person name="Li Z."/>
            <person name="Van de Peer Y."/>
            <person name="Mizrachi E."/>
        </authorList>
    </citation>
    <scope>NUCLEOTIDE SEQUENCE</scope>
    <source>
        <tissue evidence="2">Young leaves</tissue>
    </source>
</reference>
<dbReference type="PANTHER" id="PTHR31683">
    <property type="entry name" value="PECTATE LYASE 18-RELATED"/>
    <property type="match status" value="1"/>
</dbReference>
<organism evidence="2 3">
    <name type="scientific">Protea cynaroides</name>
    <dbReference type="NCBI Taxonomy" id="273540"/>
    <lineage>
        <taxon>Eukaryota</taxon>
        <taxon>Viridiplantae</taxon>
        <taxon>Streptophyta</taxon>
        <taxon>Embryophyta</taxon>
        <taxon>Tracheophyta</taxon>
        <taxon>Spermatophyta</taxon>
        <taxon>Magnoliopsida</taxon>
        <taxon>Proteales</taxon>
        <taxon>Proteaceae</taxon>
        <taxon>Protea</taxon>
    </lineage>
</organism>
<protein>
    <recommendedName>
        <fullName evidence="4">Pectate lyase</fullName>
    </recommendedName>
</protein>
<evidence type="ECO:0000313" key="3">
    <source>
        <dbReference type="Proteomes" id="UP001141806"/>
    </source>
</evidence>
<dbReference type="Proteomes" id="UP001141806">
    <property type="component" value="Unassembled WGS sequence"/>
</dbReference>
<dbReference type="PANTHER" id="PTHR31683:SF11">
    <property type="entry name" value="PECTATE LYASE"/>
    <property type="match status" value="1"/>
</dbReference>
<dbReference type="EMBL" id="JAMYWD010000010">
    <property type="protein sequence ID" value="KAJ4959344.1"/>
    <property type="molecule type" value="Genomic_DNA"/>
</dbReference>
<keyword evidence="1" id="KW-0732">Signal</keyword>
<evidence type="ECO:0008006" key="4">
    <source>
        <dbReference type="Google" id="ProtNLM"/>
    </source>
</evidence>
<gene>
    <name evidence="2" type="ORF">NE237_026455</name>
</gene>
<dbReference type="AlphaFoldDB" id="A0A9Q0K0H9"/>
<proteinExistence type="predicted"/>
<dbReference type="InterPro" id="IPR018082">
    <property type="entry name" value="AmbAllergen"/>
</dbReference>